<keyword evidence="3" id="KW-1185">Reference proteome</keyword>
<sequence length="287" mass="33891">MKFRNYFNLTFEQSEKITKNHLSKLTDQINEEESLTKKKFKNYFTAICANAGVFLLCYSPVFIGNFYPKFFIEFSKSMGKLVLWICLIFAIIFILNLRKNTFIHEEIFVQFYLIPLLCFAAFSIMGLIIFPGTRINARLSMTPIIPLYIVTGIISFMNVRINYITFNDEIEKYNQENSMVDRKVVNPRSVESRITIMNKMLFYIEIPLFVIALIRGLYLCFLEGKEFMSMLEYVGAVVIVVPLIIYSAIYLFYYEFAEILLPDYYLLKYRNQYEEKYKINFGGTKNE</sequence>
<proteinExistence type="predicted"/>
<evidence type="ECO:0000256" key="1">
    <source>
        <dbReference type="SAM" id="Phobius"/>
    </source>
</evidence>
<dbReference type="KEGG" id="xap:XA3_19020"/>
<evidence type="ECO:0000313" key="3">
    <source>
        <dbReference type="Proteomes" id="UP001321861"/>
    </source>
</evidence>
<feature type="transmembrane region" description="Helical" evidence="1">
    <location>
        <begin position="43"/>
        <end position="67"/>
    </location>
</feature>
<dbReference type="Proteomes" id="UP001321861">
    <property type="component" value="Chromosome"/>
</dbReference>
<gene>
    <name evidence="2" type="ORF">XA3_19020</name>
</gene>
<evidence type="ECO:0000313" key="2">
    <source>
        <dbReference type="EMBL" id="BDR59461.1"/>
    </source>
</evidence>
<name>A0AAU9DLN1_9LACO</name>
<organism evidence="2 3">
    <name type="scientific">Xylocopilactobacillus apicola</name>
    <dbReference type="NCBI Taxonomy" id="2932184"/>
    <lineage>
        <taxon>Bacteria</taxon>
        <taxon>Bacillati</taxon>
        <taxon>Bacillota</taxon>
        <taxon>Bacilli</taxon>
        <taxon>Lactobacillales</taxon>
        <taxon>Lactobacillaceae</taxon>
        <taxon>Xylocopilactobacillus</taxon>
    </lineage>
</organism>
<keyword evidence="1" id="KW-0812">Transmembrane</keyword>
<feature type="transmembrane region" description="Helical" evidence="1">
    <location>
        <begin position="144"/>
        <end position="163"/>
    </location>
</feature>
<reference evidence="2 3" key="1">
    <citation type="journal article" date="2023" name="Microbiol. Spectr.">
        <title>Symbiosis of Carpenter Bees with Uncharacterized Lactic Acid Bacteria Showing NAD Auxotrophy.</title>
        <authorList>
            <person name="Kawasaki S."/>
            <person name="Ozawa K."/>
            <person name="Mori T."/>
            <person name="Yamamoto A."/>
            <person name="Ito M."/>
            <person name="Ohkuma M."/>
            <person name="Sakamoto M."/>
            <person name="Matsutani M."/>
        </authorList>
    </citation>
    <scope>NUCLEOTIDE SEQUENCE [LARGE SCALE GENOMIC DNA]</scope>
    <source>
        <strain evidence="2 3">XA3</strain>
    </source>
</reference>
<protein>
    <submittedName>
        <fullName evidence="2">Uncharacterized protein</fullName>
    </submittedName>
</protein>
<feature type="transmembrane region" description="Helical" evidence="1">
    <location>
        <begin position="109"/>
        <end position="132"/>
    </location>
</feature>
<dbReference type="EMBL" id="AP026802">
    <property type="protein sequence ID" value="BDR59461.1"/>
    <property type="molecule type" value="Genomic_DNA"/>
</dbReference>
<feature type="transmembrane region" description="Helical" evidence="1">
    <location>
        <begin position="233"/>
        <end position="253"/>
    </location>
</feature>
<dbReference type="AlphaFoldDB" id="A0AAU9DLN1"/>
<dbReference type="RefSeq" id="WP_317635252.1">
    <property type="nucleotide sequence ID" value="NZ_AP026802.1"/>
</dbReference>
<accession>A0AAU9DLN1</accession>
<keyword evidence="1" id="KW-0472">Membrane</keyword>
<feature type="transmembrane region" description="Helical" evidence="1">
    <location>
        <begin position="200"/>
        <end position="221"/>
    </location>
</feature>
<keyword evidence="1" id="KW-1133">Transmembrane helix</keyword>
<feature type="transmembrane region" description="Helical" evidence="1">
    <location>
        <begin position="79"/>
        <end position="97"/>
    </location>
</feature>